<sequence length="193" mass="21451">MAPLTAFNPALGPSLSQCHPEPVTLHMKEKAFSLSGEDFTVKTVGGVEVCKCKGKLLSLSDKKAFTDIQGHEIFALKNKHFTIHKTFHAESPKGHELFVITKKFTVLANESTVTFKNESDGRHVELDVRGTWYDRSASVTFGGEPVAHISRSIFNMREIFADKDTYFVTVAPMVDLTMIAALCVSLDEEEEKK</sequence>
<dbReference type="GeneID" id="59334382"/>
<proteinExistence type="inferred from homology"/>
<dbReference type="InterPro" id="IPR025659">
    <property type="entry name" value="Tubby-like_C"/>
</dbReference>
<organism evidence="2 3">
    <name type="scientific">Letharia lupina</name>
    <dbReference type="NCBI Taxonomy" id="560253"/>
    <lineage>
        <taxon>Eukaryota</taxon>
        <taxon>Fungi</taxon>
        <taxon>Dikarya</taxon>
        <taxon>Ascomycota</taxon>
        <taxon>Pezizomycotina</taxon>
        <taxon>Lecanoromycetes</taxon>
        <taxon>OSLEUM clade</taxon>
        <taxon>Lecanoromycetidae</taxon>
        <taxon>Lecanorales</taxon>
        <taxon>Lecanorineae</taxon>
        <taxon>Parmeliaceae</taxon>
        <taxon>Letharia</taxon>
    </lineage>
</organism>
<comment type="similarity">
    <text evidence="1">Belongs to the LOR family.</text>
</comment>
<dbReference type="RefSeq" id="XP_037148061.1">
    <property type="nucleotide sequence ID" value="XM_037296880.1"/>
</dbReference>
<evidence type="ECO:0000256" key="1">
    <source>
        <dbReference type="ARBA" id="ARBA00005437"/>
    </source>
</evidence>
<dbReference type="EMBL" id="JACCJB010000022">
    <property type="protein sequence ID" value="KAF6218626.1"/>
    <property type="molecule type" value="Genomic_DNA"/>
</dbReference>
<dbReference type="PANTHER" id="PTHR31087">
    <property type="match status" value="1"/>
</dbReference>
<protein>
    <submittedName>
        <fullName evidence="2">Uncharacterized protein</fullName>
    </submittedName>
</protein>
<keyword evidence="3" id="KW-1185">Reference proteome</keyword>
<dbReference type="Proteomes" id="UP000593566">
    <property type="component" value="Unassembled WGS sequence"/>
</dbReference>
<evidence type="ECO:0000313" key="2">
    <source>
        <dbReference type="EMBL" id="KAF6218626.1"/>
    </source>
</evidence>
<name>A0A8H6C8I4_9LECA</name>
<dbReference type="Pfam" id="PF04525">
    <property type="entry name" value="LOR"/>
    <property type="match status" value="1"/>
</dbReference>
<dbReference type="SUPFAM" id="SSF54518">
    <property type="entry name" value="Tubby C-terminal domain-like"/>
    <property type="match status" value="1"/>
</dbReference>
<dbReference type="Gene3D" id="2.40.160.200">
    <property type="entry name" value="LURP1-related"/>
    <property type="match status" value="1"/>
</dbReference>
<evidence type="ECO:0000313" key="3">
    <source>
        <dbReference type="Proteomes" id="UP000593566"/>
    </source>
</evidence>
<dbReference type="AlphaFoldDB" id="A0A8H6C8I4"/>
<dbReference type="InterPro" id="IPR007612">
    <property type="entry name" value="LOR"/>
</dbReference>
<comment type="caution">
    <text evidence="2">The sequence shown here is derived from an EMBL/GenBank/DDBJ whole genome shotgun (WGS) entry which is preliminary data.</text>
</comment>
<dbReference type="PANTHER" id="PTHR31087:SF161">
    <property type="entry name" value="TUBBY C 2 FAMILY PROTEIN"/>
    <property type="match status" value="1"/>
</dbReference>
<reference evidence="2 3" key="1">
    <citation type="journal article" date="2020" name="Genomics">
        <title>Complete, high-quality genomes from long-read metagenomic sequencing of two wolf lichen thalli reveals enigmatic genome architecture.</title>
        <authorList>
            <person name="McKenzie S.K."/>
            <person name="Walston R.F."/>
            <person name="Allen J.L."/>
        </authorList>
    </citation>
    <scope>NUCLEOTIDE SEQUENCE [LARGE SCALE GENOMIC DNA]</scope>
    <source>
        <strain evidence="2">WasteWater1</strain>
    </source>
</reference>
<gene>
    <name evidence="2" type="ORF">HO133_005977</name>
</gene>
<dbReference type="InterPro" id="IPR038595">
    <property type="entry name" value="LOR_sf"/>
</dbReference>
<accession>A0A8H6C8I4</accession>